<evidence type="ECO:0000256" key="1">
    <source>
        <dbReference type="SAM" id="SignalP"/>
    </source>
</evidence>
<comment type="caution">
    <text evidence="2">The sequence shown here is derived from an EMBL/GenBank/DDBJ whole genome shotgun (WGS) entry which is preliminary data.</text>
</comment>
<dbReference type="OrthoDB" id="5348682at2759"/>
<keyword evidence="1" id="KW-0732">Signal</keyword>
<feature type="chain" id="PRO_5034872696" description="Acid protease" evidence="1">
    <location>
        <begin position="22"/>
        <end position="347"/>
    </location>
</feature>
<feature type="signal peptide" evidence="1">
    <location>
        <begin position="1"/>
        <end position="21"/>
    </location>
</feature>
<dbReference type="AlphaFoldDB" id="A0A8H3ESZ9"/>
<dbReference type="Proteomes" id="UP000664203">
    <property type="component" value="Unassembled WGS sequence"/>
</dbReference>
<dbReference type="EMBL" id="CAJPDR010000050">
    <property type="protein sequence ID" value="CAF9911682.1"/>
    <property type="molecule type" value="Genomic_DNA"/>
</dbReference>
<gene>
    <name evidence="2" type="ORF">ALECFALPRED_007546</name>
</gene>
<evidence type="ECO:0008006" key="4">
    <source>
        <dbReference type="Google" id="ProtNLM"/>
    </source>
</evidence>
<keyword evidence="3" id="KW-1185">Reference proteome</keyword>
<evidence type="ECO:0000313" key="3">
    <source>
        <dbReference type="Proteomes" id="UP000664203"/>
    </source>
</evidence>
<evidence type="ECO:0000313" key="2">
    <source>
        <dbReference type="EMBL" id="CAF9911682.1"/>
    </source>
</evidence>
<accession>A0A8H3ESZ9</accession>
<protein>
    <recommendedName>
        <fullName evidence="4">Acid protease</fullName>
    </recommendedName>
</protein>
<sequence>MFDFGLLLLFLQGSPIPKAQAASLPLKFRNAPSPPTTTGNLATANHASISPTNSSNDICLFFTNLGHHIPDAEVRHTLSIANAHIQAYLPRHANEPISNSYFETKVSFPETGDGVSLSVHDYGFGLSWLQLSYGLMLLQGYMLGLGSGHPNTHYQQLEFYVQSTGGIEVAYGVVDFATGARAVAKRNLITLPLPHANISSLGTLALFIIFNIPKTNLDLNIISLGVPIPQSAILTTIESAFTEIVLDHTDIDAPIPANEPYSFNATYGRSPQQFVTKIVISPNSGERFSWGLLCILIYGLKDFMRETKHFNALSFEVRDARAGWIGNGEVLYWPASETLSTKGLDLE</sequence>
<organism evidence="2 3">
    <name type="scientific">Alectoria fallacina</name>
    <dbReference type="NCBI Taxonomy" id="1903189"/>
    <lineage>
        <taxon>Eukaryota</taxon>
        <taxon>Fungi</taxon>
        <taxon>Dikarya</taxon>
        <taxon>Ascomycota</taxon>
        <taxon>Pezizomycotina</taxon>
        <taxon>Lecanoromycetes</taxon>
        <taxon>OSLEUM clade</taxon>
        <taxon>Lecanoromycetidae</taxon>
        <taxon>Lecanorales</taxon>
        <taxon>Lecanorineae</taxon>
        <taxon>Parmeliaceae</taxon>
        <taxon>Alectoria</taxon>
    </lineage>
</organism>
<reference evidence="2" key="1">
    <citation type="submission" date="2021-03" db="EMBL/GenBank/DDBJ databases">
        <authorList>
            <person name="Tagirdzhanova G."/>
        </authorList>
    </citation>
    <scope>NUCLEOTIDE SEQUENCE</scope>
</reference>
<name>A0A8H3ESZ9_9LECA</name>
<proteinExistence type="predicted"/>